<feature type="compositionally biased region" description="Polar residues" evidence="1">
    <location>
        <begin position="82"/>
        <end position="103"/>
    </location>
</feature>
<dbReference type="AlphaFoldDB" id="A0AAN8YN00"/>
<feature type="region of interest" description="Disordered" evidence="1">
    <location>
        <begin position="82"/>
        <end position="132"/>
    </location>
</feature>
<comment type="caution">
    <text evidence="2">The sequence shown here is derived from an EMBL/GenBank/DDBJ whole genome shotgun (WGS) entry which is preliminary data.</text>
</comment>
<keyword evidence="3" id="KW-1185">Reference proteome</keyword>
<proteinExistence type="predicted"/>
<dbReference type="EMBL" id="JBANQN010000001">
    <property type="protein sequence ID" value="KAK6803428.1"/>
    <property type="molecule type" value="Genomic_DNA"/>
</dbReference>
<evidence type="ECO:0000313" key="2">
    <source>
        <dbReference type="EMBL" id="KAK6803428.1"/>
    </source>
</evidence>
<accession>A0AAN8YN00</accession>
<name>A0AAN8YN00_SOLBU</name>
<dbReference type="Proteomes" id="UP001371456">
    <property type="component" value="Unassembled WGS sequence"/>
</dbReference>
<gene>
    <name evidence="2" type="ORF">RDI58_001212</name>
</gene>
<organism evidence="2 3">
    <name type="scientific">Solanum bulbocastanum</name>
    <name type="common">Wild potato</name>
    <dbReference type="NCBI Taxonomy" id="147425"/>
    <lineage>
        <taxon>Eukaryota</taxon>
        <taxon>Viridiplantae</taxon>
        <taxon>Streptophyta</taxon>
        <taxon>Embryophyta</taxon>
        <taxon>Tracheophyta</taxon>
        <taxon>Spermatophyta</taxon>
        <taxon>Magnoliopsida</taxon>
        <taxon>eudicotyledons</taxon>
        <taxon>Gunneridae</taxon>
        <taxon>Pentapetalae</taxon>
        <taxon>asterids</taxon>
        <taxon>lamiids</taxon>
        <taxon>Solanales</taxon>
        <taxon>Solanaceae</taxon>
        <taxon>Solanoideae</taxon>
        <taxon>Solaneae</taxon>
        <taxon>Solanum</taxon>
    </lineage>
</organism>
<evidence type="ECO:0000256" key="1">
    <source>
        <dbReference type="SAM" id="MobiDB-lite"/>
    </source>
</evidence>
<reference evidence="2 3" key="1">
    <citation type="submission" date="2024-02" db="EMBL/GenBank/DDBJ databases">
        <title>de novo genome assembly of Solanum bulbocastanum strain 11H21.</title>
        <authorList>
            <person name="Hosaka A.J."/>
        </authorList>
    </citation>
    <scope>NUCLEOTIDE SEQUENCE [LARGE SCALE GENOMIC DNA]</scope>
    <source>
        <tissue evidence="2">Young leaves</tissue>
    </source>
</reference>
<evidence type="ECO:0000313" key="3">
    <source>
        <dbReference type="Proteomes" id="UP001371456"/>
    </source>
</evidence>
<sequence>MMLQKIIELEYVVDWPKKKLVIFRFIKTKPVGRVEVEDALDVAYQNDISSVEAILVDDELACELQHSEGIYEEFDVTILQSNPNNYGEGTSRANEEASQTDECVTSDEELLNKNEINDEEEFDNDYESNEHD</sequence>
<protein>
    <submittedName>
        <fullName evidence="2">Uncharacterized protein</fullName>
    </submittedName>
</protein>
<feature type="compositionally biased region" description="Acidic residues" evidence="1">
    <location>
        <begin position="117"/>
        <end position="132"/>
    </location>
</feature>